<dbReference type="Pfam" id="PF13563">
    <property type="entry name" value="2_5_RNA_ligase2"/>
    <property type="match status" value="1"/>
</dbReference>
<dbReference type="RefSeq" id="WP_184961279.1">
    <property type="nucleotide sequence ID" value="NZ_JACHIN010000003.1"/>
</dbReference>
<accession>A0A7W8EFK7</accession>
<organism evidence="1 2">
    <name type="scientific">Nonomuraea endophytica</name>
    <dbReference type="NCBI Taxonomy" id="714136"/>
    <lineage>
        <taxon>Bacteria</taxon>
        <taxon>Bacillati</taxon>
        <taxon>Actinomycetota</taxon>
        <taxon>Actinomycetes</taxon>
        <taxon>Streptosporangiales</taxon>
        <taxon>Streptosporangiaceae</taxon>
        <taxon>Nonomuraea</taxon>
    </lineage>
</organism>
<protein>
    <submittedName>
        <fullName evidence="1">2'-5' RNA ligase</fullName>
    </submittedName>
</protein>
<gene>
    <name evidence="1" type="ORF">HNR40_002929</name>
</gene>
<name>A0A7W8EFK7_9ACTN</name>
<dbReference type="Proteomes" id="UP000568380">
    <property type="component" value="Unassembled WGS sequence"/>
</dbReference>
<dbReference type="SUPFAM" id="SSF55144">
    <property type="entry name" value="LigT-like"/>
    <property type="match status" value="1"/>
</dbReference>
<dbReference type="GO" id="GO:0016874">
    <property type="term" value="F:ligase activity"/>
    <property type="evidence" value="ECO:0007669"/>
    <property type="project" value="UniProtKB-KW"/>
</dbReference>
<evidence type="ECO:0000313" key="1">
    <source>
        <dbReference type="EMBL" id="MBB5077456.1"/>
    </source>
</evidence>
<evidence type="ECO:0000313" key="2">
    <source>
        <dbReference type="Proteomes" id="UP000568380"/>
    </source>
</evidence>
<dbReference type="InterPro" id="IPR009097">
    <property type="entry name" value="Cyclic_Pdiesterase"/>
</dbReference>
<keyword evidence="1" id="KW-0436">Ligase</keyword>
<reference evidence="1 2" key="1">
    <citation type="submission" date="2020-08" db="EMBL/GenBank/DDBJ databases">
        <title>Genomic Encyclopedia of Type Strains, Phase IV (KMG-IV): sequencing the most valuable type-strain genomes for metagenomic binning, comparative biology and taxonomic classification.</title>
        <authorList>
            <person name="Goeker M."/>
        </authorList>
    </citation>
    <scope>NUCLEOTIDE SEQUENCE [LARGE SCALE GENOMIC DNA]</scope>
    <source>
        <strain evidence="1 2">DSM 45385</strain>
    </source>
</reference>
<dbReference type="Gene3D" id="3.90.1140.10">
    <property type="entry name" value="Cyclic phosphodiesterase"/>
    <property type="match status" value="1"/>
</dbReference>
<dbReference type="EMBL" id="JACHIN010000003">
    <property type="protein sequence ID" value="MBB5077456.1"/>
    <property type="molecule type" value="Genomic_DNA"/>
</dbReference>
<dbReference type="AlphaFoldDB" id="A0A7W8EFK7"/>
<keyword evidence="2" id="KW-1185">Reference proteome</keyword>
<sequence>MRRHLSIALRGPAAEPLERLRQVWDPRMADVVPAHVTLVYPEETLDESLLLERAESRFGEQPPFRLSLGGVFAMDGGVFVRVLDVDGAWAGLRRLLLAPPMVPVDFPPHVTIAHPRTSAQGARCHAALAGRELAGEFRVKEIQFTETGAGSFSVLRQFCLGSARTVSGGADRLQGRFLQ</sequence>
<proteinExistence type="predicted"/>
<comment type="caution">
    <text evidence="1">The sequence shown here is derived from an EMBL/GenBank/DDBJ whole genome shotgun (WGS) entry which is preliminary data.</text>
</comment>